<dbReference type="InterPro" id="IPR050741">
    <property type="entry name" value="Acyl-CoA_dehydrogenase"/>
</dbReference>
<dbReference type="SUPFAM" id="SSF47203">
    <property type="entry name" value="Acyl-CoA dehydrogenase C-terminal domain-like"/>
    <property type="match status" value="1"/>
</dbReference>
<name>S4XUM7_SORCE</name>
<dbReference type="EMBL" id="CP003969">
    <property type="protein sequence ID" value="AGP35595.1"/>
    <property type="molecule type" value="Genomic_DNA"/>
</dbReference>
<evidence type="ECO:0000256" key="1">
    <source>
        <dbReference type="ARBA" id="ARBA00022630"/>
    </source>
</evidence>
<evidence type="ECO:0000259" key="3">
    <source>
        <dbReference type="Pfam" id="PF00441"/>
    </source>
</evidence>
<sequence>MPVPRRDRLGAEGQGKDIIYHGVSPVYLIGLGAAWHGVARGALATVTQYALGTVHRDFDRRLADYQVLRQQLGEAKVLVESLRPWQAALAEQLDELQAAGRPQGELLMPLTEFKVHAAEVANKVARLALDVSGGYGYRRGPLERAFRDARAAIGMGPSNNIAREWIGKSLVGLPLELFEAGGE</sequence>
<proteinExistence type="predicted"/>
<dbReference type="KEGG" id="scu:SCE1572_14285"/>
<organism evidence="4 5">
    <name type="scientific">Sorangium cellulosum So0157-2</name>
    <dbReference type="NCBI Taxonomy" id="1254432"/>
    <lineage>
        <taxon>Bacteria</taxon>
        <taxon>Pseudomonadati</taxon>
        <taxon>Myxococcota</taxon>
        <taxon>Polyangia</taxon>
        <taxon>Polyangiales</taxon>
        <taxon>Polyangiaceae</taxon>
        <taxon>Sorangium</taxon>
    </lineage>
</organism>
<dbReference type="eggNOG" id="COG1960">
    <property type="taxonomic scope" value="Bacteria"/>
</dbReference>
<evidence type="ECO:0000313" key="5">
    <source>
        <dbReference type="Proteomes" id="UP000014803"/>
    </source>
</evidence>
<dbReference type="Pfam" id="PF00441">
    <property type="entry name" value="Acyl-CoA_dh_1"/>
    <property type="match status" value="1"/>
</dbReference>
<dbReference type="GO" id="GO:0003995">
    <property type="term" value="F:acyl-CoA dehydrogenase activity"/>
    <property type="evidence" value="ECO:0007669"/>
    <property type="project" value="TreeGrafter"/>
</dbReference>
<reference evidence="4 5" key="1">
    <citation type="journal article" date="2013" name="Sci. Rep.">
        <title>Extraordinary expansion of a Sorangium cellulosum genome from an alkaline milieu.</title>
        <authorList>
            <person name="Han K."/>
            <person name="Li Z.F."/>
            <person name="Peng R."/>
            <person name="Zhu L.P."/>
            <person name="Zhou T."/>
            <person name="Wang L.G."/>
            <person name="Li S.G."/>
            <person name="Zhang X.B."/>
            <person name="Hu W."/>
            <person name="Wu Z.H."/>
            <person name="Qin N."/>
            <person name="Li Y.Z."/>
        </authorList>
    </citation>
    <scope>NUCLEOTIDE SEQUENCE [LARGE SCALE GENOMIC DNA]</scope>
    <source>
        <strain evidence="4 5">So0157-2</strain>
    </source>
</reference>
<dbReference type="InterPro" id="IPR009075">
    <property type="entry name" value="AcylCo_DH/oxidase_C"/>
</dbReference>
<keyword evidence="1" id="KW-0285">Flavoprotein</keyword>
<keyword evidence="2" id="KW-0560">Oxidoreductase</keyword>
<dbReference type="GO" id="GO:0033539">
    <property type="term" value="P:fatty acid beta-oxidation using acyl-CoA dehydrogenase"/>
    <property type="evidence" value="ECO:0007669"/>
    <property type="project" value="TreeGrafter"/>
</dbReference>
<accession>S4XUM7</accession>
<dbReference type="GO" id="GO:0005737">
    <property type="term" value="C:cytoplasm"/>
    <property type="evidence" value="ECO:0007669"/>
    <property type="project" value="TreeGrafter"/>
</dbReference>
<evidence type="ECO:0000313" key="4">
    <source>
        <dbReference type="EMBL" id="AGP35595.1"/>
    </source>
</evidence>
<feature type="domain" description="Acyl-CoA dehydrogenase/oxidase C-terminal" evidence="3">
    <location>
        <begin position="30"/>
        <end position="170"/>
    </location>
</feature>
<evidence type="ECO:0000256" key="2">
    <source>
        <dbReference type="ARBA" id="ARBA00023002"/>
    </source>
</evidence>
<dbReference type="STRING" id="1254432.SCE1572_14285"/>
<dbReference type="Gene3D" id="1.20.140.10">
    <property type="entry name" value="Butyryl-CoA Dehydrogenase, subunit A, domain 3"/>
    <property type="match status" value="1"/>
</dbReference>
<dbReference type="HOGENOM" id="CLU_018204_6_0_7"/>
<dbReference type="PANTHER" id="PTHR48083">
    <property type="entry name" value="MEDIUM-CHAIN SPECIFIC ACYL-COA DEHYDROGENASE, MITOCHONDRIAL-RELATED"/>
    <property type="match status" value="1"/>
</dbReference>
<dbReference type="PANTHER" id="PTHR48083:SF2">
    <property type="entry name" value="MEDIUM-CHAIN SPECIFIC ACYL-COA DEHYDROGENASE, MITOCHONDRIAL"/>
    <property type="match status" value="1"/>
</dbReference>
<dbReference type="InterPro" id="IPR036250">
    <property type="entry name" value="AcylCo_DH-like_C"/>
</dbReference>
<protein>
    <recommendedName>
        <fullName evidence="3">Acyl-CoA dehydrogenase/oxidase C-terminal domain-containing protein</fullName>
    </recommendedName>
</protein>
<dbReference type="AlphaFoldDB" id="S4XUM7"/>
<dbReference type="Proteomes" id="UP000014803">
    <property type="component" value="Chromosome"/>
</dbReference>
<gene>
    <name evidence="4" type="ORF">SCE1572_14285</name>
</gene>
<dbReference type="PATRIC" id="fig|1254432.3.peg.3214"/>